<dbReference type="RefSeq" id="WP_007903979.1">
    <property type="nucleotide sequence ID" value="NZ_ADVG01000001.1"/>
</dbReference>
<feature type="transmembrane region" description="Helical" evidence="1">
    <location>
        <begin position="12"/>
        <end position="36"/>
    </location>
</feature>
<dbReference type="OrthoDB" id="166698at2"/>
<evidence type="ECO:0000313" key="2">
    <source>
        <dbReference type="EMBL" id="EFH88168.1"/>
    </source>
</evidence>
<evidence type="ECO:0000313" key="3">
    <source>
        <dbReference type="Proteomes" id="UP000004508"/>
    </source>
</evidence>
<keyword evidence="1" id="KW-1133">Transmembrane helix</keyword>
<name>D6TCQ4_KTERA</name>
<proteinExistence type="predicted"/>
<keyword evidence="1" id="KW-0812">Transmembrane</keyword>
<dbReference type="AlphaFoldDB" id="D6TCQ4"/>
<dbReference type="eggNOG" id="ENOG5033GMA">
    <property type="taxonomic scope" value="Bacteria"/>
</dbReference>
<evidence type="ECO:0000256" key="1">
    <source>
        <dbReference type="SAM" id="Phobius"/>
    </source>
</evidence>
<keyword evidence="3" id="KW-1185">Reference proteome</keyword>
<keyword evidence="1" id="KW-0472">Membrane</keyword>
<protein>
    <submittedName>
        <fullName evidence="2">Uncharacterized protein</fullName>
    </submittedName>
</protein>
<dbReference type="InParanoid" id="D6TCQ4"/>
<gene>
    <name evidence="2" type="ORF">Krac_9576</name>
</gene>
<dbReference type="Proteomes" id="UP000004508">
    <property type="component" value="Unassembled WGS sequence"/>
</dbReference>
<comment type="caution">
    <text evidence="2">The sequence shown here is derived from an EMBL/GenBank/DDBJ whole genome shotgun (WGS) entry which is preliminary data.</text>
</comment>
<feature type="transmembrane region" description="Helical" evidence="1">
    <location>
        <begin position="154"/>
        <end position="175"/>
    </location>
</feature>
<sequence>MNTTTSSHPAEAVSRVAFVAAGLFTLRFVFFFLPYLHFLPSGLSGLVQDGTLGGAILGNAEHLVLFPIIAALPAPRWAKQAGYGWLVVDMATDIMALQGVSPALYLALRYGGHISSALWVACASWQATKATRIVGLLYACDIALFSYIPHGSFFLLIPSAFLFPLWLVLVGRLLTQHRTTPLAQMPLDKEHVPA</sequence>
<accession>D6TCQ4</accession>
<dbReference type="EMBL" id="ADVG01000001">
    <property type="protein sequence ID" value="EFH88168.1"/>
    <property type="molecule type" value="Genomic_DNA"/>
</dbReference>
<reference evidence="2 3" key="1">
    <citation type="journal article" date="2011" name="Stand. Genomic Sci.">
        <title>Non-contiguous finished genome sequence and contextual data of the filamentous soil bacterium Ktedonobacter racemifer type strain (SOSP1-21).</title>
        <authorList>
            <person name="Chang Y.J."/>
            <person name="Land M."/>
            <person name="Hauser L."/>
            <person name="Chertkov O."/>
            <person name="Del Rio T.G."/>
            <person name="Nolan M."/>
            <person name="Copeland A."/>
            <person name="Tice H."/>
            <person name="Cheng J.F."/>
            <person name="Lucas S."/>
            <person name="Han C."/>
            <person name="Goodwin L."/>
            <person name="Pitluck S."/>
            <person name="Ivanova N."/>
            <person name="Ovchinikova G."/>
            <person name="Pati A."/>
            <person name="Chen A."/>
            <person name="Palaniappan K."/>
            <person name="Mavromatis K."/>
            <person name="Liolios K."/>
            <person name="Brettin T."/>
            <person name="Fiebig A."/>
            <person name="Rohde M."/>
            <person name="Abt B."/>
            <person name="Goker M."/>
            <person name="Detter J.C."/>
            <person name="Woyke T."/>
            <person name="Bristow J."/>
            <person name="Eisen J.A."/>
            <person name="Markowitz V."/>
            <person name="Hugenholtz P."/>
            <person name="Kyrpides N.C."/>
            <person name="Klenk H.P."/>
            <person name="Lapidus A."/>
        </authorList>
    </citation>
    <scope>NUCLEOTIDE SEQUENCE [LARGE SCALE GENOMIC DNA]</scope>
    <source>
        <strain evidence="3">DSM 44963</strain>
    </source>
</reference>
<organism evidence="2 3">
    <name type="scientific">Ktedonobacter racemifer DSM 44963</name>
    <dbReference type="NCBI Taxonomy" id="485913"/>
    <lineage>
        <taxon>Bacteria</taxon>
        <taxon>Bacillati</taxon>
        <taxon>Chloroflexota</taxon>
        <taxon>Ktedonobacteria</taxon>
        <taxon>Ktedonobacterales</taxon>
        <taxon>Ktedonobacteraceae</taxon>
        <taxon>Ktedonobacter</taxon>
    </lineage>
</organism>